<keyword evidence="5" id="KW-0378">Hydrolase</keyword>
<feature type="short sequence motif" description="RadA KNRFG motif" evidence="11">
    <location>
        <begin position="301"/>
        <end position="305"/>
    </location>
</feature>
<reference evidence="17" key="1">
    <citation type="submission" date="2018-10" db="EMBL/GenBank/DDBJ databases">
        <authorList>
            <person name="Peiro R."/>
            <person name="Begona"/>
            <person name="Cbmso G."/>
            <person name="Lopez M."/>
            <person name="Gonzalez S."/>
            <person name="Sacristan E."/>
            <person name="Castillo E."/>
        </authorList>
    </citation>
    <scope>NUCLEOTIDE SEQUENCE [LARGE SCALE GENOMIC DNA]</scope>
</reference>
<evidence type="ECO:0000256" key="14">
    <source>
        <dbReference type="SAM" id="MobiDB-lite"/>
    </source>
</evidence>
<dbReference type="GO" id="GO:0000725">
    <property type="term" value="P:recombinational repair"/>
    <property type="evidence" value="ECO:0007669"/>
    <property type="project" value="UniProtKB-UniRule"/>
</dbReference>
<evidence type="ECO:0000313" key="17">
    <source>
        <dbReference type="Proteomes" id="UP000289200"/>
    </source>
</evidence>
<feature type="binding site" evidence="11">
    <location>
        <begin position="143"/>
        <end position="150"/>
    </location>
    <ligand>
        <name>ATP</name>
        <dbReference type="ChEBI" id="CHEBI:30616"/>
    </ligand>
</feature>
<evidence type="ECO:0000256" key="3">
    <source>
        <dbReference type="ARBA" id="ARBA00022763"/>
    </source>
</evidence>
<comment type="caution">
    <text evidence="16">The sequence shown here is derived from an EMBL/GenBank/DDBJ whole genome shotgun (WGS) entry which is preliminary data.</text>
</comment>
<protein>
    <recommendedName>
        <fullName evidence="11 12">DNA repair protein RadA</fullName>
    </recommendedName>
</protein>
<dbReference type="PRINTS" id="PR01874">
    <property type="entry name" value="DNAREPAIRADA"/>
</dbReference>
<evidence type="ECO:0000256" key="4">
    <source>
        <dbReference type="ARBA" id="ARBA00022771"/>
    </source>
</evidence>
<evidence type="ECO:0000256" key="11">
    <source>
        <dbReference type="HAMAP-Rule" id="MF_01498"/>
    </source>
</evidence>
<dbReference type="SUPFAM" id="SSF54211">
    <property type="entry name" value="Ribosomal protein S5 domain 2-like"/>
    <property type="match status" value="1"/>
</dbReference>
<keyword evidence="10 11" id="KW-0234">DNA repair</keyword>
<dbReference type="InterPro" id="IPR020568">
    <property type="entry name" value="Ribosomal_Su5_D2-typ_SF"/>
</dbReference>
<evidence type="ECO:0000256" key="12">
    <source>
        <dbReference type="NCBIfam" id="TIGR00416"/>
    </source>
</evidence>
<dbReference type="CDD" id="cd01121">
    <property type="entry name" value="RadA_SMS_N"/>
    <property type="match status" value="1"/>
</dbReference>
<dbReference type="GO" id="GO:0005829">
    <property type="term" value="C:cytosol"/>
    <property type="evidence" value="ECO:0007669"/>
    <property type="project" value="TreeGrafter"/>
</dbReference>
<dbReference type="GO" id="GO:0005524">
    <property type="term" value="F:ATP binding"/>
    <property type="evidence" value="ECO:0007669"/>
    <property type="project" value="UniProtKB-UniRule"/>
</dbReference>
<dbReference type="GO" id="GO:0003684">
    <property type="term" value="F:damaged DNA binding"/>
    <property type="evidence" value="ECO:0007669"/>
    <property type="project" value="InterPro"/>
</dbReference>
<evidence type="ECO:0000256" key="1">
    <source>
        <dbReference type="ARBA" id="ARBA00022723"/>
    </source>
</evidence>
<organism evidence="16 17">
    <name type="scientific">Rhodoplanes serenus</name>
    <dbReference type="NCBI Taxonomy" id="200615"/>
    <lineage>
        <taxon>Bacteria</taxon>
        <taxon>Pseudomonadati</taxon>
        <taxon>Pseudomonadota</taxon>
        <taxon>Alphaproteobacteria</taxon>
        <taxon>Hyphomicrobiales</taxon>
        <taxon>Nitrobacteraceae</taxon>
        <taxon>Rhodoplanes</taxon>
    </lineage>
</organism>
<evidence type="ECO:0000313" key="16">
    <source>
        <dbReference type="EMBL" id="VCU08764.1"/>
    </source>
</evidence>
<dbReference type="InterPro" id="IPR003593">
    <property type="entry name" value="AAA+_ATPase"/>
</dbReference>
<proteinExistence type="inferred from homology"/>
<dbReference type="PANTHER" id="PTHR32472">
    <property type="entry name" value="DNA REPAIR PROTEIN RADA"/>
    <property type="match status" value="1"/>
</dbReference>
<dbReference type="Pfam" id="PF13541">
    <property type="entry name" value="ChlI"/>
    <property type="match status" value="1"/>
</dbReference>
<dbReference type="PANTHER" id="PTHR32472:SF10">
    <property type="entry name" value="DNA REPAIR PROTEIN RADA-LIKE PROTEIN"/>
    <property type="match status" value="1"/>
</dbReference>
<dbReference type="FunFam" id="3.40.50.300:FF:000050">
    <property type="entry name" value="DNA repair protein RadA"/>
    <property type="match status" value="1"/>
</dbReference>
<dbReference type="EMBL" id="UWOC01000135">
    <property type="protein sequence ID" value="VCU08764.1"/>
    <property type="molecule type" value="Genomic_DNA"/>
</dbReference>
<dbReference type="InterPro" id="IPR027417">
    <property type="entry name" value="P-loop_NTPase"/>
</dbReference>
<evidence type="ECO:0000256" key="2">
    <source>
        <dbReference type="ARBA" id="ARBA00022741"/>
    </source>
</evidence>
<feature type="region of interest" description="Lon-protease-like" evidence="11">
    <location>
        <begin position="400"/>
        <end position="525"/>
    </location>
</feature>
<keyword evidence="2 11" id="KW-0547">Nucleotide-binding</keyword>
<dbReference type="InterPro" id="IPR004504">
    <property type="entry name" value="DNA_repair_RadA"/>
</dbReference>
<evidence type="ECO:0000256" key="8">
    <source>
        <dbReference type="ARBA" id="ARBA00023016"/>
    </source>
</evidence>
<keyword evidence="7 11" id="KW-0067">ATP-binding</keyword>
<keyword evidence="4 13" id="KW-0863">Zinc-finger</keyword>
<dbReference type="Gene3D" id="3.30.230.10">
    <property type="match status" value="1"/>
</dbReference>
<dbReference type="InterPro" id="IPR014721">
    <property type="entry name" value="Ribsml_uS5_D2-typ_fold_subgr"/>
</dbReference>
<gene>
    <name evidence="11 16" type="primary">radA</name>
    <name evidence="16" type="ORF">RHODGE_RHODGE_01926</name>
</gene>
<dbReference type="Gene3D" id="3.40.50.300">
    <property type="entry name" value="P-loop containing nucleotide triphosphate hydrolases"/>
    <property type="match status" value="1"/>
</dbReference>
<dbReference type="GO" id="GO:0140664">
    <property type="term" value="F:ATP-dependent DNA damage sensor activity"/>
    <property type="evidence" value="ECO:0007669"/>
    <property type="project" value="InterPro"/>
</dbReference>
<dbReference type="HAMAP" id="MF_01498">
    <property type="entry name" value="RadA_bact"/>
    <property type="match status" value="1"/>
</dbReference>
<keyword evidence="1 11" id="KW-0479">Metal-binding</keyword>
<comment type="function">
    <text evidence="13">DNA-dependent ATPase involved in processing of recombination intermediates, plays a role in repairing DNA breaks. Stimulates the branch migration of RecA-mediated strand transfer reactions, allowing the 3' invading strand to extend heteroduplex DNA faster. Binds ssDNA in the presence of ADP but not other nucleotides, has ATPase activity that is stimulated by ssDNA and various branched DNA structures, but inhibited by SSB. Does not have RecA's homology-searching function.</text>
</comment>
<evidence type="ECO:0000256" key="7">
    <source>
        <dbReference type="ARBA" id="ARBA00022840"/>
    </source>
</evidence>
<dbReference type="NCBIfam" id="TIGR00416">
    <property type="entry name" value="sms"/>
    <property type="match status" value="1"/>
</dbReference>
<dbReference type="Proteomes" id="UP000289200">
    <property type="component" value="Unassembled WGS sequence"/>
</dbReference>
<keyword evidence="17" id="KW-1185">Reference proteome</keyword>
<dbReference type="GO" id="GO:0016787">
    <property type="term" value="F:hydrolase activity"/>
    <property type="evidence" value="ECO:0007669"/>
    <property type="project" value="UniProtKB-KW"/>
</dbReference>
<dbReference type="Pfam" id="PF13481">
    <property type="entry name" value="AAA_25"/>
    <property type="match status" value="1"/>
</dbReference>
<dbReference type="Pfam" id="PF18073">
    <property type="entry name" value="Zn_ribbon_LapB"/>
    <property type="match status" value="1"/>
</dbReference>
<keyword evidence="9 11" id="KW-0238">DNA-binding</keyword>
<dbReference type="GO" id="GO:0008270">
    <property type="term" value="F:zinc ion binding"/>
    <property type="evidence" value="ECO:0007669"/>
    <property type="project" value="UniProtKB-KW"/>
</dbReference>
<keyword evidence="3 11" id="KW-0227">DNA damage</keyword>
<evidence type="ECO:0000256" key="10">
    <source>
        <dbReference type="ARBA" id="ARBA00023204"/>
    </source>
</evidence>
<evidence type="ECO:0000256" key="5">
    <source>
        <dbReference type="ARBA" id="ARBA00022801"/>
    </source>
</evidence>
<evidence type="ECO:0000259" key="15">
    <source>
        <dbReference type="PROSITE" id="PS50162"/>
    </source>
</evidence>
<name>A0A3S4B488_9BRAD</name>
<comment type="domain">
    <text evidence="11">The middle region has homology to RecA with ATPase motifs including the RadA KNRFG motif, while the C-terminus is homologous to Lon protease.</text>
</comment>
<comment type="function">
    <text evidence="11">Plays a role in repairing double-strand DNA breaks, probably involving stabilizing or processing branched DNA or blocked replication forks.</text>
</comment>
<dbReference type="AlphaFoldDB" id="A0A3S4B488"/>
<keyword evidence="6 13" id="KW-0862">Zinc</keyword>
<feature type="domain" description="RecA family profile 1" evidence="15">
    <location>
        <begin position="114"/>
        <end position="264"/>
    </location>
</feature>
<dbReference type="SUPFAM" id="SSF52540">
    <property type="entry name" value="P-loop containing nucleoside triphosphate hydrolases"/>
    <property type="match status" value="1"/>
</dbReference>
<feature type="region of interest" description="Disordered" evidence="14">
    <location>
        <begin position="503"/>
        <end position="525"/>
    </location>
</feature>
<comment type="similarity">
    <text evidence="11 13">Belongs to the RecA family. RadA subfamily.</text>
</comment>
<evidence type="ECO:0000256" key="6">
    <source>
        <dbReference type="ARBA" id="ARBA00022833"/>
    </source>
</evidence>
<dbReference type="SMART" id="SM00382">
    <property type="entry name" value="AAA"/>
    <property type="match status" value="1"/>
</dbReference>
<keyword evidence="8 11" id="KW-0346">Stress response</keyword>
<evidence type="ECO:0000256" key="9">
    <source>
        <dbReference type="ARBA" id="ARBA00023125"/>
    </source>
</evidence>
<evidence type="ECO:0000256" key="13">
    <source>
        <dbReference type="RuleBase" id="RU003555"/>
    </source>
</evidence>
<sequence>MASRRPIVSDPLPAWLARSPRSRAARRIAVQPPVDFPARLSPTSGMAKKTQDFVCQGCGATYTRWQGKCDACGEWNTIAEEGTATERILSAGPGRPPRKGKPFALQPLAGEQREAPRIASGNGEFDRVAGGGLVPGSVLLVGGDPGIGKSTLLIQIAGALAGAGHRSVYITGEESVAQVRLRAERLGLTALPVELAAETSVEDIIATLSQGKIPRLVVIDSIQTMWTDMVESAPGTVTQVRASAQLLIRFAKRAGSAVILVGHVTKDGQIAGPRVVEHMVDAVLSFEGEGGHHFRILRAAKNRFGATDEIGVFEMTGGGLAEVANPSAIFLSERELGAPGTVVFAGMEGTRPLLVEFQALVAPTSLGTPRRAVVGWDPARLAMVLAVLEAHCGVKLGGYDVYLNVAGGLRIQEPAADLAAAAALVSSLAKTPLPADAVLFGEVSLSGAVRPVAHAPARLKEARKLGFGRAVVPEATRGAEQDGLSLAPVATLADLVARILPGERGGRREGRAAAPAARPGGGGPG</sequence>
<dbReference type="PROSITE" id="PS50162">
    <property type="entry name" value="RECA_2"/>
    <property type="match status" value="1"/>
</dbReference>
<dbReference type="InterPro" id="IPR020588">
    <property type="entry name" value="RecA_ATP-bd"/>
</dbReference>
<dbReference type="InterPro" id="IPR041166">
    <property type="entry name" value="Rubredoxin_2"/>
</dbReference>
<accession>A0A3S4B488</accession>